<dbReference type="InterPro" id="IPR045670">
    <property type="entry name" value="DUF5916"/>
</dbReference>
<organism evidence="2 3">
    <name type="scientific">Poritiphilus flavus</name>
    <dbReference type="NCBI Taxonomy" id="2697053"/>
    <lineage>
        <taxon>Bacteria</taxon>
        <taxon>Pseudomonadati</taxon>
        <taxon>Bacteroidota</taxon>
        <taxon>Flavobacteriia</taxon>
        <taxon>Flavobacteriales</taxon>
        <taxon>Flavobacteriaceae</taxon>
        <taxon>Poritiphilus</taxon>
    </lineage>
</organism>
<dbReference type="Pfam" id="PF19313">
    <property type="entry name" value="DUF5916"/>
    <property type="match status" value="1"/>
</dbReference>
<evidence type="ECO:0000313" key="3">
    <source>
        <dbReference type="Proteomes" id="UP000475249"/>
    </source>
</evidence>
<gene>
    <name evidence="2" type="ORF">GTQ38_13440</name>
</gene>
<reference evidence="2 3" key="1">
    <citation type="submission" date="2020-01" db="EMBL/GenBank/DDBJ databases">
        <title>Bacteria diversity of Porities sp.</title>
        <authorList>
            <person name="Wang G."/>
        </authorList>
    </citation>
    <scope>NUCLEOTIDE SEQUENCE [LARGE SCALE GENOMIC DNA]</scope>
    <source>
        <strain evidence="2 3">R33</strain>
    </source>
</reference>
<sequence>MVLLLGFLQLGFGQTVERPEFASGKLTESFNFDGALSEDDWKNAPVLTNLRTTVPEEGGIPSQSTLVQVIADARTVVIGVTCNDSNPEGIVRFSKLRDTDISEEDHVKVVIDPFLDGQSGYIFAVNALGARYDALVSDRGEDENDDWDAVWDAKTQITEKGWTLEIVIPIQSIAFRKGLFQWGFNVERRIQRNLETIRWSNVKRDQWIAQTSRAGLVTGLPEFNYGIGINVRPSLIANANQTGPDGAMVLDPDISFDANQRIGPNVLATFTVNTDFGETEVDTRQTNLTRFPLFFPEKRTFFLEGSDIFEFGFGTGTSTVLPFFSRRIGLRDNEQIPVVGGTKLNGRIGKTAFGGLGIRTNDFVLNDENFEATNMGVFRVRRNVLKESSFGFIGTAGDPLGRDGSWMSGADFTFQTTSFKGDKNFLVGGWALFTDREDLTGDRSAAGFKIDYPNDRWDVAMTYARIGEQFDPSLGFVPRRGVNFYRVGGTFAPRPKTPWLRQMFHQFFVTYINTISGPWQSYSVFTAPINWRLESGDRIEANVRPVGENILEPFEISEGVTIPVGEYNFMRYRLEAEFARKRRVSGQATWWFGSFYDGNLDEFELTLNWNPSALLAFEFNGLHNRARLPFGDFDQTLAGLRVRFNVTSNLQINSYLQYDTDSRILGLNARIHWIFSPLGDVFLVYNHNTINNINQPWELQNQQVLIKVRYNFRL</sequence>
<dbReference type="SUPFAM" id="SSF49344">
    <property type="entry name" value="CBD9-like"/>
    <property type="match status" value="1"/>
</dbReference>
<proteinExistence type="predicted"/>
<evidence type="ECO:0000313" key="2">
    <source>
        <dbReference type="EMBL" id="NAS13013.1"/>
    </source>
</evidence>
<accession>A0A6L9EEC3</accession>
<feature type="domain" description="DUF5916" evidence="1">
    <location>
        <begin position="273"/>
        <end position="333"/>
    </location>
</feature>
<keyword evidence="3" id="KW-1185">Reference proteome</keyword>
<protein>
    <recommendedName>
        <fullName evidence="1">DUF5916 domain-containing protein</fullName>
    </recommendedName>
</protein>
<name>A0A6L9EEC3_9FLAO</name>
<dbReference type="EMBL" id="WXYO01000006">
    <property type="protein sequence ID" value="NAS13013.1"/>
    <property type="molecule type" value="Genomic_DNA"/>
</dbReference>
<dbReference type="Gene3D" id="2.60.40.1190">
    <property type="match status" value="1"/>
</dbReference>
<dbReference type="Proteomes" id="UP000475249">
    <property type="component" value="Unassembled WGS sequence"/>
</dbReference>
<dbReference type="CDD" id="cd09618">
    <property type="entry name" value="CBM9_like_2"/>
    <property type="match status" value="1"/>
</dbReference>
<comment type="caution">
    <text evidence="2">The sequence shown here is derived from an EMBL/GenBank/DDBJ whole genome shotgun (WGS) entry which is preliminary data.</text>
</comment>
<dbReference type="AlphaFoldDB" id="A0A6L9EEC3"/>
<evidence type="ECO:0000259" key="1">
    <source>
        <dbReference type="Pfam" id="PF19313"/>
    </source>
</evidence>